<gene>
    <name evidence="5" type="ORF">EV214_101126</name>
</gene>
<dbReference type="GO" id="GO:0046872">
    <property type="term" value="F:metal ion binding"/>
    <property type="evidence" value="ECO:0007669"/>
    <property type="project" value="InterPro"/>
</dbReference>
<dbReference type="PANTHER" id="PTHR11851">
    <property type="entry name" value="METALLOPROTEASE"/>
    <property type="match status" value="1"/>
</dbReference>
<feature type="domain" description="Peptidase M16 C-terminal" evidence="4">
    <location>
        <begin position="165"/>
        <end position="340"/>
    </location>
</feature>
<dbReference type="SUPFAM" id="SSF63411">
    <property type="entry name" value="LuxS/MPP-like metallohydrolase"/>
    <property type="match status" value="2"/>
</dbReference>
<dbReference type="Proteomes" id="UP000294919">
    <property type="component" value="Unassembled WGS sequence"/>
</dbReference>
<dbReference type="GO" id="GO:0006508">
    <property type="term" value="P:proteolysis"/>
    <property type="evidence" value="ECO:0007669"/>
    <property type="project" value="InterPro"/>
</dbReference>
<dbReference type="InterPro" id="IPR050361">
    <property type="entry name" value="MPP/UQCRC_Complex"/>
</dbReference>
<feature type="domain" description="Peptidase M16 N-terminal" evidence="3">
    <location>
        <begin position="12"/>
        <end position="158"/>
    </location>
</feature>
<proteinExistence type="inferred from homology"/>
<dbReference type="InterPro" id="IPR001431">
    <property type="entry name" value="Pept_M16_Zn_BS"/>
</dbReference>
<name>A0A4R2L2L4_9FIRM</name>
<protein>
    <submittedName>
        <fullName evidence="5">Putative Zn-dependent peptidase</fullName>
    </submittedName>
</protein>
<dbReference type="InterPro" id="IPR007863">
    <property type="entry name" value="Peptidase_M16_C"/>
</dbReference>
<dbReference type="PANTHER" id="PTHR11851:SF49">
    <property type="entry name" value="MITOCHONDRIAL-PROCESSING PEPTIDASE SUBUNIT ALPHA"/>
    <property type="match status" value="1"/>
</dbReference>
<dbReference type="RefSeq" id="WP_132241639.1">
    <property type="nucleotide sequence ID" value="NZ_SLWV01000001.1"/>
</dbReference>
<evidence type="ECO:0000313" key="6">
    <source>
        <dbReference type="Proteomes" id="UP000294919"/>
    </source>
</evidence>
<dbReference type="GO" id="GO:0004222">
    <property type="term" value="F:metalloendopeptidase activity"/>
    <property type="evidence" value="ECO:0007669"/>
    <property type="project" value="InterPro"/>
</dbReference>
<dbReference type="Pfam" id="PF00675">
    <property type="entry name" value="Peptidase_M16"/>
    <property type="match status" value="1"/>
</dbReference>
<dbReference type="Gene3D" id="3.30.830.10">
    <property type="entry name" value="Metalloenzyme, LuxS/M16 peptidase-like"/>
    <property type="match status" value="2"/>
</dbReference>
<evidence type="ECO:0000256" key="1">
    <source>
        <dbReference type="ARBA" id="ARBA00007261"/>
    </source>
</evidence>
<keyword evidence="6" id="KW-1185">Reference proteome</keyword>
<evidence type="ECO:0000313" key="5">
    <source>
        <dbReference type="EMBL" id="TCO79892.1"/>
    </source>
</evidence>
<evidence type="ECO:0000256" key="2">
    <source>
        <dbReference type="RuleBase" id="RU004447"/>
    </source>
</evidence>
<comment type="caution">
    <text evidence="5">The sequence shown here is derived from an EMBL/GenBank/DDBJ whole genome shotgun (WGS) entry which is preliminary data.</text>
</comment>
<dbReference type="AlphaFoldDB" id="A0A4R2L2L4"/>
<reference evidence="5 6" key="1">
    <citation type="submission" date="2019-03" db="EMBL/GenBank/DDBJ databases">
        <title>Genomic Encyclopedia of Type Strains, Phase IV (KMG-IV): sequencing the most valuable type-strain genomes for metagenomic binning, comparative biology and taxonomic classification.</title>
        <authorList>
            <person name="Goeker M."/>
        </authorList>
    </citation>
    <scope>NUCLEOTIDE SEQUENCE [LARGE SCALE GENOMIC DNA]</scope>
    <source>
        <strain evidence="5 6">DSM 102940</strain>
    </source>
</reference>
<sequence length="419" mass="47679">MYQKYTLSNGVRVVLEKIPHVKSVSLGFWVKTGSIHENKTNNGITHFIEHMLFKGTEKRNAKEIAAAIDDIGGQLNAFTSKECTCYYAKVLDSHVDIAVDVLTDMLFHAQFNAEEIEKEKSVVLEEINMYEDSPEDKVHDLLSKTVFDGHTIGFPVLGNHKTVENFQREDLLNYIKKNYTTENMVVSVAGNFNEALLLQLLEEKFKIFTNKKEKQDLINCPKFITNTAIKYKDIEQLHLCIGLEGVPLMSDDYYPLLLMNTVFGGSMSSRLFQNIREDKGLAYSVFSYPSSYKQNGIFTIYAGINPAQLEGVMQSIKDEVHNIKKYGLTEEELVKSKEQLKGNYILGLESTSSRMLSIGKSELFLEKIYSQKEILNKIDEIKMEDVRNVIDKIFVLDKVSIVAVGNIDEKTDIRAFLQS</sequence>
<dbReference type="InterPro" id="IPR011765">
    <property type="entry name" value="Pept_M16_N"/>
</dbReference>
<dbReference type="InterPro" id="IPR011249">
    <property type="entry name" value="Metalloenz_LuxS/M16"/>
</dbReference>
<organism evidence="5 6">
    <name type="scientific">Marinisporobacter balticus</name>
    <dbReference type="NCBI Taxonomy" id="2018667"/>
    <lineage>
        <taxon>Bacteria</taxon>
        <taxon>Bacillati</taxon>
        <taxon>Bacillota</taxon>
        <taxon>Clostridia</taxon>
        <taxon>Peptostreptococcales</taxon>
        <taxon>Thermotaleaceae</taxon>
        <taxon>Marinisporobacter</taxon>
    </lineage>
</organism>
<evidence type="ECO:0000259" key="4">
    <source>
        <dbReference type="Pfam" id="PF05193"/>
    </source>
</evidence>
<evidence type="ECO:0000259" key="3">
    <source>
        <dbReference type="Pfam" id="PF00675"/>
    </source>
</evidence>
<dbReference type="Pfam" id="PF05193">
    <property type="entry name" value="Peptidase_M16_C"/>
    <property type="match status" value="1"/>
</dbReference>
<dbReference type="FunFam" id="3.30.830.10:FF:000008">
    <property type="entry name" value="Mitochondrial-processing peptidase subunit beta"/>
    <property type="match status" value="1"/>
</dbReference>
<dbReference type="OrthoDB" id="9811314at2"/>
<comment type="similarity">
    <text evidence="1 2">Belongs to the peptidase M16 family.</text>
</comment>
<accession>A0A4R2L2L4</accession>
<dbReference type="EMBL" id="SLWV01000001">
    <property type="protein sequence ID" value="TCO79892.1"/>
    <property type="molecule type" value="Genomic_DNA"/>
</dbReference>
<dbReference type="PROSITE" id="PS00143">
    <property type="entry name" value="INSULINASE"/>
    <property type="match status" value="1"/>
</dbReference>